<reference evidence="2 3" key="1">
    <citation type="submission" date="2011-10" db="EMBL/GenBank/DDBJ databases">
        <title>The Genome Sequence of Lachnospiraceae bacterium ACC2.</title>
        <authorList>
            <consortium name="The Broad Institute Genome Sequencing Platform"/>
            <person name="Earl A."/>
            <person name="Ward D."/>
            <person name="Feldgarden M."/>
            <person name="Gevers D."/>
            <person name="Sizova M."/>
            <person name="Hazen A."/>
            <person name="Epstein S."/>
            <person name="Young S.K."/>
            <person name="Zeng Q."/>
            <person name="Gargeya S."/>
            <person name="Fitzgerald M."/>
            <person name="Haas B."/>
            <person name="Abouelleil A."/>
            <person name="Alvarado L."/>
            <person name="Arachchi H.M."/>
            <person name="Berlin A."/>
            <person name="Brown A."/>
            <person name="Chapman S.B."/>
            <person name="Chen Z."/>
            <person name="Dunbar C."/>
            <person name="Freedman E."/>
            <person name="Gearin G."/>
            <person name="Goldberg J."/>
            <person name="Griggs A."/>
            <person name="Gujja S."/>
            <person name="Heiman D."/>
            <person name="Howarth C."/>
            <person name="Larson L."/>
            <person name="Lui A."/>
            <person name="MacDonald P.J.P."/>
            <person name="Montmayeur A."/>
            <person name="Murphy C."/>
            <person name="Neiman D."/>
            <person name="Pearson M."/>
            <person name="Priest M."/>
            <person name="Roberts A."/>
            <person name="Saif S."/>
            <person name="Shea T."/>
            <person name="Shenoy N."/>
            <person name="Sisk P."/>
            <person name="Stolte C."/>
            <person name="Sykes S."/>
            <person name="Wortman J."/>
            <person name="Nusbaum C."/>
            <person name="Birren B."/>
        </authorList>
    </citation>
    <scope>NUCLEOTIDE SEQUENCE [LARGE SCALE GENOMIC DNA]</scope>
    <source>
        <strain evidence="2 3">ACC2</strain>
    </source>
</reference>
<keyword evidence="3" id="KW-1185">Reference proteome</keyword>
<dbReference type="AlphaFoldDB" id="A0AA37DGZ6"/>
<proteinExistence type="predicted"/>
<dbReference type="PROSITE" id="PS51819">
    <property type="entry name" value="VOC"/>
    <property type="match status" value="1"/>
</dbReference>
<accession>A0AA37DGZ6</accession>
<dbReference type="InterPro" id="IPR037523">
    <property type="entry name" value="VOC_core"/>
</dbReference>
<name>A0AA37DGZ6_9FIRM</name>
<dbReference type="SUPFAM" id="SSF54593">
    <property type="entry name" value="Glyoxalase/Bleomycin resistance protein/Dihydroxybiphenyl dioxygenase"/>
    <property type="match status" value="1"/>
</dbReference>
<dbReference type="Gene3D" id="3.10.180.10">
    <property type="entry name" value="2,3-Dihydroxybiphenyl 1,2-Dioxygenase, domain 1"/>
    <property type="match status" value="1"/>
</dbReference>
<dbReference type="RefSeq" id="WP_009532004.1">
    <property type="nucleotide sequence ID" value="NZ_JH590861.1"/>
</dbReference>
<evidence type="ECO:0000313" key="2">
    <source>
        <dbReference type="EMBL" id="EHO17985.1"/>
    </source>
</evidence>
<dbReference type="Proteomes" id="UP000018466">
    <property type="component" value="Unassembled WGS sequence"/>
</dbReference>
<comment type="caution">
    <text evidence="2">The sequence shown here is derived from an EMBL/GenBank/DDBJ whole genome shotgun (WGS) entry which is preliminary data.</text>
</comment>
<evidence type="ECO:0000259" key="1">
    <source>
        <dbReference type="PROSITE" id="PS51819"/>
    </source>
</evidence>
<dbReference type="InterPro" id="IPR029068">
    <property type="entry name" value="Glyas_Bleomycin-R_OHBP_Dase"/>
</dbReference>
<organism evidence="2 3">
    <name type="scientific">Stomatobaculum longum</name>
    <dbReference type="NCBI Taxonomy" id="796942"/>
    <lineage>
        <taxon>Bacteria</taxon>
        <taxon>Bacillati</taxon>
        <taxon>Bacillota</taxon>
        <taxon>Clostridia</taxon>
        <taxon>Lachnospirales</taxon>
        <taxon>Lachnospiraceae</taxon>
        <taxon>Stomatobaculum</taxon>
    </lineage>
</organism>
<evidence type="ECO:0000313" key="3">
    <source>
        <dbReference type="Proteomes" id="UP000018466"/>
    </source>
</evidence>
<sequence>MKNQFALEHIGINTASPEEAEQLAKLLSLLFNLEPRHGQKSEFAGPYFECMKQPFLGSKGHVAMRTENLQSAVEELKEKGFSFRMETAAYFEDGSIKNVYLDGEYGGFAIHIMQK</sequence>
<feature type="domain" description="VOC" evidence="1">
    <location>
        <begin position="6"/>
        <end position="115"/>
    </location>
</feature>
<protein>
    <recommendedName>
        <fullName evidence="1">VOC domain-containing protein</fullName>
    </recommendedName>
</protein>
<gene>
    <name evidence="2" type="ORF">HMPREF9623_00169</name>
</gene>
<dbReference type="GeneID" id="86939968"/>
<dbReference type="EMBL" id="AGEL01000003">
    <property type="protein sequence ID" value="EHO17985.1"/>
    <property type="molecule type" value="Genomic_DNA"/>
</dbReference>